<evidence type="ECO:0000313" key="3">
    <source>
        <dbReference type="Proteomes" id="UP001305002"/>
    </source>
</evidence>
<accession>A0ABZ0K527</accession>
<feature type="compositionally biased region" description="Polar residues" evidence="1">
    <location>
        <begin position="33"/>
        <end position="47"/>
    </location>
</feature>
<sequence length="47" mass="4980">MRSGTVHAEARPVHVGRSHIAVRTDPRDENGTLVGQTTQTQAVLTAG</sequence>
<name>A0ABZ0K527_STRC4</name>
<keyword evidence="3" id="KW-1185">Reference proteome</keyword>
<dbReference type="InterPro" id="IPR029069">
    <property type="entry name" value="HotDog_dom_sf"/>
</dbReference>
<dbReference type="RefSeq" id="WP_193503295.1">
    <property type="nucleotide sequence ID" value="NZ_BMSO01000003.1"/>
</dbReference>
<organism evidence="2 3">
    <name type="scientific">Streptomyces coeruleorubidus</name>
    <dbReference type="NCBI Taxonomy" id="116188"/>
    <lineage>
        <taxon>Bacteria</taxon>
        <taxon>Bacillati</taxon>
        <taxon>Actinomycetota</taxon>
        <taxon>Actinomycetes</taxon>
        <taxon>Kitasatosporales</taxon>
        <taxon>Streptomycetaceae</taxon>
        <taxon>Streptomyces</taxon>
    </lineage>
</organism>
<gene>
    <name evidence="2" type="ORF">R5U08_02280</name>
</gene>
<dbReference type="SUPFAM" id="SSF54637">
    <property type="entry name" value="Thioesterase/thiol ester dehydrase-isomerase"/>
    <property type="match status" value="1"/>
</dbReference>
<dbReference type="EMBL" id="CP137524">
    <property type="protein sequence ID" value="WOT33033.1"/>
    <property type="molecule type" value="Genomic_DNA"/>
</dbReference>
<reference evidence="2 3" key="1">
    <citation type="journal article" date="2021" name="J. Microbiol. Biotechnol.">
        <title>An Efficient Markerless Deletion System Suitable for the Industrial Strains of Streptomyces.</title>
        <authorList>
            <person name="Dong J."/>
            <person name="Wei J."/>
            <person name="Li H."/>
            <person name="Zhao S."/>
            <person name="Guan W."/>
        </authorList>
    </citation>
    <scope>NUCLEOTIDE SEQUENCE [LARGE SCALE GENOMIC DNA]</scope>
    <source>
        <strain evidence="2 3">CICC 11043</strain>
    </source>
</reference>
<evidence type="ECO:0000313" key="2">
    <source>
        <dbReference type="EMBL" id="WOT33033.1"/>
    </source>
</evidence>
<proteinExistence type="predicted"/>
<evidence type="ECO:0000256" key="1">
    <source>
        <dbReference type="SAM" id="MobiDB-lite"/>
    </source>
</evidence>
<protein>
    <submittedName>
        <fullName evidence="2">Uncharacterized protein</fullName>
    </submittedName>
</protein>
<dbReference type="Gene3D" id="3.10.129.10">
    <property type="entry name" value="Hotdog Thioesterase"/>
    <property type="match status" value="1"/>
</dbReference>
<dbReference type="Proteomes" id="UP001305002">
    <property type="component" value="Chromosome"/>
</dbReference>
<reference evidence="2 3" key="2">
    <citation type="journal article" date="2024" name="Microb. Biotechnol.">
        <title>The involvement of multiple ABC transporters in daunorubicin efflux in Streptomyces coeruleorubidus.</title>
        <authorList>
            <person name="Dong J."/>
            <person name="Ning J."/>
            <person name="Tian Y."/>
            <person name="Li H."/>
            <person name="Chen H."/>
            <person name="Guan W."/>
        </authorList>
    </citation>
    <scope>NUCLEOTIDE SEQUENCE [LARGE SCALE GENOMIC DNA]</scope>
    <source>
        <strain evidence="2 3">CICC 11043</strain>
    </source>
</reference>
<feature type="region of interest" description="Disordered" evidence="1">
    <location>
        <begin position="23"/>
        <end position="47"/>
    </location>
</feature>